<dbReference type="InterPro" id="IPR008928">
    <property type="entry name" value="6-hairpin_glycosidase_sf"/>
</dbReference>
<dbReference type="GO" id="GO:0016787">
    <property type="term" value="F:hydrolase activity"/>
    <property type="evidence" value="ECO:0007669"/>
    <property type="project" value="UniProtKB-KW"/>
</dbReference>
<evidence type="ECO:0000313" key="4">
    <source>
        <dbReference type="Proteomes" id="UP000824025"/>
    </source>
</evidence>
<dbReference type="InterPro" id="IPR049046">
    <property type="entry name" value="Beta-AFase-like_GH127_middle"/>
</dbReference>
<dbReference type="InterPro" id="IPR012878">
    <property type="entry name" value="Beta-AFase-like_GH127_cat"/>
</dbReference>
<sequence>MEKLTAGEISPRGWLKRQLEIQAAGLAGNLDKVWPDVRDSKWIGGEREGWERVPYWLDGFIPLAFLLKDDGMVARAKRYIDRILEGQCEDGWICPCSEEERKTYDVWALFLLLKVLVLWHECSGDGRIEEAVYRALRQYRGFIRAAAPSGWAGARWYECLVSVLWLYGRRPEKWLLELAHILKISGTDLSRAGQLWKGVEKQWTMYTHVVNAAMSLKAGPLYRRVMQKKDAPVGDADAERMYRLLRRYHGTAAGHFTGDECLSGTSPVHGTELCGVAEAMYSYEWLLALTGRSAWGDRLEALAFNALPAAVSPDMWTHQYDQQTNQIACTVQNEPSVFNTNSPDANVFGLEPNFGCCTANFGQAFPKFALSVFMREGDALVCAALAPAEVRTSVGGVPVHVTLDTLYPFRGELAFTVEAEGEFALKIRIPSCAADLAVDGRPARAEDGWFTLRRRWSGKEEVRVSLRFETKLVPRPRGLYALMRGPLLFALPLPAERRCREYVKDGVGRKYPYCDYDILPQGGWGYAFAGQKFSVKEQPFTDAFSPETPPVAVEAEVCGIDWGLEPGQKYVCRETPAHRTPLSSPEKRTFIPYGCTDLRMTELPLVRKEK</sequence>
<name>A0A9D2D6G3_9FIRM</name>
<evidence type="ECO:0000259" key="2">
    <source>
        <dbReference type="Pfam" id="PF20736"/>
    </source>
</evidence>
<accession>A0A9D2D6G3</accession>
<dbReference type="PANTHER" id="PTHR31151:SF0">
    <property type="entry name" value="PROLINE-TRNA LIGASE (DUF1680)"/>
    <property type="match status" value="1"/>
</dbReference>
<organism evidence="3 4">
    <name type="scientific">Candidatus Borkfalkia avicola</name>
    <dbReference type="NCBI Taxonomy" id="2838503"/>
    <lineage>
        <taxon>Bacteria</taxon>
        <taxon>Bacillati</taxon>
        <taxon>Bacillota</taxon>
        <taxon>Clostridia</taxon>
        <taxon>Christensenellales</taxon>
        <taxon>Christensenellaceae</taxon>
        <taxon>Candidatus Borkfalkia</taxon>
    </lineage>
</organism>
<dbReference type="EMBL" id="DXCF01000015">
    <property type="protein sequence ID" value="HIZ09409.1"/>
    <property type="molecule type" value="Genomic_DNA"/>
</dbReference>
<gene>
    <name evidence="3" type="ORF">H9726_02855</name>
</gene>
<evidence type="ECO:0000259" key="1">
    <source>
        <dbReference type="Pfam" id="PF07944"/>
    </source>
</evidence>
<evidence type="ECO:0000313" key="3">
    <source>
        <dbReference type="EMBL" id="HIZ09409.1"/>
    </source>
</evidence>
<dbReference type="SUPFAM" id="SSF48208">
    <property type="entry name" value="Six-hairpin glycosidases"/>
    <property type="match status" value="1"/>
</dbReference>
<dbReference type="AlphaFoldDB" id="A0A9D2D6G3"/>
<dbReference type="Pfam" id="PF20736">
    <property type="entry name" value="Glyco_hydro127M"/>
    <property type="match status" value="1"/>
</dbReference>
<reference evidence="3" key="1">
    <citation type="journal article" date="2021" name="PeerJ">
        <title>Extensive microbial diversity within the chicken gut microbiome revealed by metagenomics and culture.</title>
        <authorList>
            <person name="Gilroy R."/>
            <person name="Ravi A."/>
            <person name="Getino M."/>
            <person name="Pursley I."/>
            <person name="Horton D.L."/>
            <person name="Alikhan N.F."/>
            <person name="Baker D."/>
            <person name="Gharbi K."/>
            <person name="Hall N."/>
            <person name="Watson M."/>
            <person name="Adriaenssens E.M."/>
            <person name="Foster-Nyarko E."/>
            <person name="Jarju S."/>
            <person name="Secka A."/>
            <person name="Antonio M."/>
            <person name="Oren A."/>
            <person name="Chaudhuri R.R."/>
            <person name="La Ragione R."/>
            <person name="Hildebrand F."/>
            <person name="Pallen M.J."/>
        </authorList>
    </citation>
    <scope>NUCLEOTIDE SEQUENCE</scope>
    <source>
        <strain evidence="3">CHK192-19661</strain>
    </source>
</reference>
<comment type="caution">
    <text evidence="3">The sequence shown here is derived from an EMBL/GenBank/DDBJ whole genome shotgun (WGS) entry which is preliminary data.</text>
</comment>
<dbReference type="PANTHER" id="PTHR31151">
    <property type="entry name" value="PROLINE-TRNA LIGASE (DUF1680)"/>
    <property type="match status" value="1"/>
</dbReference>
<dbReference type="Proteomes" id="UP000824025">
    <property type="component" value="Unassembled WGS sequence"/>
</dbReference>
<feature type="domain" description="Non-reducing end beta-L-arabinofuranosidase-like GH127 catalytic" evidence="1">
    <location>
        <begin position="55"/>
        <end position="368"/>
    </location>
</feature>
<protein>
    <submittedName>
        <fullName evidence="3">Glycoside hydrolase family 127 protein</fullName>
    </submittedName>
</protein>
<keyword evidence="3" id="KW-0378">Hydrolase</keyword>
<dbReference type="GO" id="GO:0005975">
    <property type="term" value="P:carbohydrate metabolic process"/>
    <property type="evidence" value="ECO:0007669"/>
    <property type="project" value="InterPro"/>
</dbReference>
<feature type="domain" description="Non-reducing end beta-L-arabinofuranosidase-like GH127 middle" evidence="2">
    <location>
        <begin position="386"/>
        <end position="466"/>
    </location>
</feature>
<dbReference type="Pfam" id="PF07944">
    <property type="entry name" value="Beta-AFase-like_GH127_cat"/>
    <property type="match status" value="1"/>
</dbReference>
<reference evidence="3" key="2">
    <citation type="submission" date="2021-04" db="EMBL/GenBank/DDBJ databases">
        <authorList>
            <person name="Gilroy R."/>
        </authorList>
    </citation>
    <scope>NUCLEOTIDE SEQUENCE</scope>
    <source>
        <strain evidence="3">CHK192-19661</strain>
    </source>
</reference>
<proteinExistence type="predicted"/>